<dbReference type="Gene3D" id="1.10.287.110">
    <property type="entry name" value="DnaJ domain"/>
    <property type="match status" value="1"/>
</dbReference>
<feature type="domain" description="J" evidence="3">
    <location>
        <begin position="138"/>
        <end position="202"/>
    </location>
</feature>
<feature type="compositionally biased region" description="Gly residues" evidence="2">
    <location>
        <begin position="116"/>
        <end position="129"/>
    </location>
</feature>
<dbReference type="InterPro" id="IPR018253">
    <property type="entry name" value="DnaJ_domain_CS"/>
</dbReference>
<dbReference type="Pfam" id="PF00226">
    <property type="entry name" value="DnaJ"/>
    <property type="match status" value="1"/>
</dbReference>
<name>A0A9D4Z2Q2_CHLVU</name>
<dbReference type="SUPFAM" id="SSF46565">
    <property type="entry name" value="Chaperone J-domain"/>
    <property type="match status" value="1"/>
</dbReference>
<dbReference type="PRINTS" id="PR00625">
    <property type="entry name" value="JDOMAIN"/>
</dbReference>
<keyword evidence="1" id="KW-0143">Chaperone</keyword>
<feature type="region of interest" description="Disordered" evidence="2">
    <location>
        <begin position="228"/>
        <end position="276"/>
    </location>
</feature>
<organism evidence="4 5">
    <name type="scientific">Chlorella vulgaris</name>
    <name type="common">Green alga</name>
    <dbReference type="NCBI Taxonomy" id="3077"/>
    <lineage>
        <taxon>Eukaryota</taxon>
        <taxon>Viridiplantae</taxon>
        <taxon>Chlorophyta</taxon>
        <taxon>core chlorophytes</taxon>
        <taxon>Trebouxiophyceae</taxon>
        <taxon>Chlorellales</taxon>
        <taxon>Chlorellaceae</taxon>
        <taxon>Chlorella clade</taxon>
        <taxon>Chlorella</taxon>
    </lineage>
</organism>
<feature type="region of interest" description="Disordered" evidence="2">
    <location>
        <begin position="100"/>
        <end position="131"/>
    </location>
</feature>
<accession>A0A9D4Z2Q2</accession>
<evidence type="ECO:0000256" key="2">
    <source>
        <dbReference type="SAM" id="MobiDB-lite"/>
    </source>
</evidence>
<reference evidence="4" key="2">
    <citation type="submission" date="2020-11" db="EMBL/GenBank/DDBJ databases">
        <authorList>
            <person name="Cecchin M."/>
            <person name="Marcolungo L."/>
            <person name="Rossato M."/>
            <person name="Girolomoni L."/>
            <person name="Cosentino E."/>
            <person name="Cuine S."/>
            <person name="Li-Beisson Y."/>
            <person name="Delledonne M."/>
            <person name="Ballottari M."/>
        </authorList>
    </citation>
    <scope>NUCLEOTIDE SEQUENCE</scope>
    <source>
        <strain evidence="4">211/11P</strain>
        <tissue evidence="4">Whole cell</tissue>
    </source>
</reference>
<feature type="compositionally biased region" description="Basic and acidic residues" evidence="2">
    <location>
        <begin position="100"/>
        <end position="109"/>
    </location>
</feature>
<dbReference type="PANTHER" id="PTHR44145:SF3">
    <property type="entry name" value="DNAJ HOMOLOG SUBFAMILY A MEMBER 3, MITOCHONDRIAL"/>
    <property type="match status" value="1"/>
</dbReference>
<feature type="region of interest" description="Disordered" evidence="2">
    <location>
        <begin position="76"/>
        <end position="95"/>
    </location>
</feature>
<dbReference type="PROSITE" id="PS00636">
    <property type="entry name" value="DNAJ_1"/>
    <property type="match status" value="1"/>
</dbReference>
<comment type="caution">
    <text evidence="4">The sequence shown here is derived from an EMBL/GenBank/DDBJ whole genome shotgun (WGS) entry which is preliminary data.</text>
</comment>
<dbReference type="AlphaFoldDB" id="A0A9D4Z2Q2"/>
<dbReference type="Proteomes" id="UP001055712">
    <property type="component" value="Unassembled WGS sequence"/>
</dbReference>
<dbReference type="PANTHER" id="PTHR44145">
    <property type="entry name" value="DNAJ HOMOLOG SUBFAMILY A MEMBER 3, MITOCHONDRIAL"/>
    <property type="match status" value="1"/>
</dbReference>
<sequence length="402" mass="43559">MLANDSQRVPELEQRIEGLRRRALEQDHDLEADRLLRVVAAMLHHSVLKEADELTGPYATALNRLVNQVSGSDWKLAPEGQAAGRGQQEPKFSTWEEVRQKQERRRLGLDDDDSTSGGGSGATHSGGGDKSASSADSAFYALLGVPPSASQADIKTAYRQLALKLHPDVNSDEDAAQRFAAVANAYDTLSDVDARKLYDRYGAEGMKRHTGSSAGTGNAARFWDEFKPHKRTNKRSQARDASTASFSSASSIDEAGSTDGDGRAAESSVDAGGSVSDVDRWAGMPVAGVVCEYPLSQVVMDELQDGRTHGVGLLLGRNCDRGDAKKLPEEVLDICEVEPLRQEEADSDRWIPDELSPSAYVRLGALRPIAVDSFDQRFDRWIITAKLSEGCGGPELGEEIMI</sequence>
<gene>
    <name evidence="4" type="ORF">D9Q98_001117</name>
</gene>
<reference evidence="4" key="1">
    <citation type="journal article" date="2019" name="Plant J.">
        <title>Chlorella vulgaris genome assembly and annotation reveals the molecular basis for metabolic acclimation to high light conditions.</title>
        <authorList>
            <person name="Cecchin M."/>
            <person name="Marcolungo L."/>
            <person name="Rossato M."/>
            <person name="Girolomoni L."/>
            <person name="Cosentino E."/>
            <person name="Cuine S."/>
            <person name="Li-Beisson Y."/>
            <person name="Delledonne M."/>
            <person name="Ballottari M."/>
        </authorList>
    </citation>
    <scope>NUCLEOTIDE SEQUENCE</scope>
    <source>
        <strain evidence="4">211/11P</strain>
    </source>
</reference>
<dbReference type="InterPro" id="IPR036869">
    <property type="entry name" value="J_dom_sf"/>
</dbReference>
<dbReference type="CDD" id="cd06257">
    <property type="entry name" value="DnaJ"/>
    <property type="match status" value="1"/>
</dbReference>
<dbReference type="SMART" id="SM00271">
    <property type="entry name" value="DnaJ"/>
    <property type="match status" value="1"/>
</dbReference>
<dbReference type="InterPro" id="IPR051938">
    <property type="entry name" value="Apopto_cytoskel_mod"/>
</dbReference>
<dbReference type="EMBL" id="SIDB01000001">
    <property type="protein sequence ID" value="KAI3438697.1"/>
    <property type="molecule type" value="Genomic_DNA"/>
</dbReference>
<keyword evidence="5" id="KW-1185">Reference proteome</keyword>
<dbReference type="InterPro" id="IPR001623">
    <property type="entry name" value="DnaJ_domain"/>
</dbReference>
<evidence type="ECO:0000256" key="1">
    <source>
        <dbReference type="ARBA" id="ARBA00023186"/>
    </source>
</evidence>
<evidence type="ECO:0000259" key="3">
    <source>
        <dbReference type="PROSITE" id="PS50076"/>
    </source>
</evidence>
<proteinExistence type="predicted"/>
<evidence type="ECO:0000313" key="4">
    <source>
        <dbReference type="EMBL" id="KAI3438697.1"/>
    </source>
</evidence>
<dbReference type="PROSITE" id="PS50076">
    <property type="entry name" value="DNAJ_2"/>
    <property type="match status" value="1"/>
</dbReference>
<dbReference type="OrthoDB" id="10250354at2759"/>
<feature type="compositionally biased region" description="Low complexity" evidence="2">
    <location>
        <begin position="265"/>
        <end position="276"/>
    </location>
</feature>
<protein>
    <recommendedName>
        <fullName evidence="3">J domain-containing protein</fullName>
    </recommendedName>
</protein>
<feature type="compositionally biased region" description="Low complexity" evidence="2">
    <location>
        <begin position="241"/>
        <end position="257"/>
    </location>
</feature>
<evidence type="ECO:0000313" key="5">
    <source>
        <dbReference type="Proteomes" id="UP001055712"/>
    </source>
</evidence>